<reference evidence="1 2" key="1">
    <citation type="journal article" date="2012" name="J. Bacteriol.">
        <title>Genome Sequence of the Filamentous Bacterium Fibrisoma limi BUZ 3T.</title>
        <authorList>
            <person name="Filippini M."/>
            <person name="Qi W."/>
            <person name="Jaenicke S."/>
            <person name="Goesmann A."/>
            <person name="Smits T.H."/>
            <person name="Bagheri H.C."/>
        </authorList>
    </citation>
    <scope>NUCLEOTIDE SEQUENCE [LARGE SCALE GENOMIC DNA]</scope>
    <source>
        <strain evidence="2">BUZ 3T</strain>
    </source>
</reference>
<dbReference type="Proteomes" id="UP000009309">
    <property type="component" value="Unassembled WGS sequence"/>
</dbReference>
<name>I2GQB1_9BACT</name>
<evidence type="ECO:0000313" key="1">
    <source>
        <dbReference type="EMBL" id="CCH56089.1"/>
    </source>
</evidence>
<dbReference type="AlphaFoldDB" id="I2GQB1"/>
<keyword evidence="2" id="KW-1185">Reference proteome</keyword>
<evidence type="ECO:0000313" key="2">
    <source>
        <dbReference type="Proteomes" id="UP000009309"/>
    </source>
</evidence>
<dbReference type="STRING" id="1185876.BN8_05400"/>
<dbReference type="EMBL" id="CAIT01000009">
    <property type="protein sequence ID" value="CCH56089.1"/>
    <property type="molecule type" value="Genomic_DNA"/>
</dbReference>
<gene>
    <name evidence="1" type="ORF">BN8_05400</name>
</gene>
<protein>
    <submittedName>
        <fullName evidence="1">Uncharacterized protein</fullName>
    </submittedName>
</protein>
<proteinExistence type="predicted"/>
<accession>I2GQB1</accession>
<organism evidence="1 2">
    <name type="scientific">Fibrisoma limi BUZ 3</name>
    <dbReference type="NCBI Taxonomy" id="1185876"/>
    <lineage>
        <taxon>Bacteria</taxon>
        <taxon>Pseudomonadati</taxon>
        <taxon>Bacteroidota</taxon>
        <taxon>Cytophagia</taxon>
        <taxon>Cytophagales</taxon>
        <taxon>Spirosomataceae</taxon>
        <taxon>Fibrisoma</taxon>
    </lineage>
</organism>
<comment type="caution">
    <text evidence="1">The sequence shown here is derived from an EMBL/GenBank/DDBJ whole genome shotgun (WGS) entry which is preliminary data.</text>
</comment>
<dbReference type="eggNOG" id="ENOG5032TEK">
    <property type="taxonomic scope" value="Bacteria"/>
</dbReference>
<sequence>MCVRMKTLLTTFFVAVGVVSGLAQPITDYYRLPAERTDLNRSRVERTLARYGSIYTRERWYISGEGFVRTDINQLDGTFNGLIGTETTVKTGWGATVGWVSRERWAVEGGYARSPIHSTLAIQNGLAPLVYRYTNDKQGFVLRTKYRLPIGKQSMTRSGLWLGAGLWLVPNSGQPLERVSLIGYRGGYRMYGRDQIDTLRLTSNTRISPHLSGLAEASAEYTFQLGGRTELSLFGRKNWGLGNSIRTDITYRVNGGAVQNATLRGNGNGWTFGIALRFNYAMRYDLRSMPNIYNLRGNGEPRRRNEIRSLN</sequence>